<organism evidence="1 2">
    <name type="scientific">Aquicoccus porphyridii</name>
    <dbReference type="NCBI Taxonomy" id="1852029"/>
    <lineage>
        <taxon>Bacteria</taxon>
        <taxon>Pseudomonadati</taxon>
        <taxon>Pseudomonadota</taxon>
        <taxon>Alphaproteobacteria</taxon>
        <taxon>Rhodobacterales</taxon>
        <taxon>Paracoccaceae</taxon>
        <taxon>Aquicoccus</taxon>
    </lineage>
</organism>
<evidence type="ECO:0000313" key="2">
    <source>
        <dbReference type="Proteomes" id="UP000325291"/>
    </source>
</evidence>
<keyword evidence="2" id="KW-1185">Reference proteome</keyword>
<dbReference type="PANTHER" id="PTHR31793:SF2">
    <property type="entry name" value="BLR1345 PROTEIN"/>
    <property type="match status" value="1"/>
</dbReference>
<dbReference type="Gene3D" id="3.10.129.10">
    <property type="entry name" value="Hotdog Thioesterase"/>
    <property type="match status" value="1"/>
</dbReference>
<accession>A0A5A9ZHY2</accession>
<dbReference type="CDD" id="cd00586">
    <property type="entry name" value="4HBT"/>
    <property type="match status" value="1"/>
</dbReference>
<dbReference type="InterPro" id="IPR050563">
    <property type="entry name" value="4-hydroxybenzoyl-CoA_TE"/>
</dbReference>
<dbReference type="Pfam" id="PF13279">
    <property type="entry name" value="4HBT_2"/>
    <property type="match status" value="1"/>
</dbReference>
<dbReference type="AlphaFoldDB" id="A0A5A9ZHY2"/>
<sequence length="159" mass="18513">MTKNTPFISTPMRVEPDWIDYNGHLNLAFYHVLFDRGVDQIWEELGFGPEYREQRGFTTYAAESHVRYLREIHEGDMVRASFQLLDHDEKRFHFYQELIHSDGWVSASAEGLTLHIDMSGPRVAPMPPDILANIEALMTRHRDLPRPALIGRPIGIRRK</sequence>
<protein>
    <submittedName>
        <fullName evidence="1">Thioesterase</fullName>
    </submittedName>
</protein>
<dbReference type="InterPro" id="IPR029069">
    <property type="entry name" value="HotDog_dom_sf"/>
</dbReference>
<dbReference type="SUPFAM" id="SSF54637">
    <property type="entry name" value="Thioesterase/thiol ester dehydrase-isomerase"/>
    <property type="match status" value="1"/>
</dbReference>
<comment type="caution">
    <text evidence="1">The sequence shown here is derived from an EMBL/GenBank/DDBJ whole genome shotgun (WGS) entry which is preliminary data.</text>
</comment>
<gene>
    <name evidence="1" type="ORF">FLO80_08095</name>
</gene>
<dbReference type="Proteomes" id="UP000325291">
    <property type="component" value="Unassembled WGS sequence"/>
</dbReference>
<evidence type="ECO:0000313" key="1">
    <source>
        <dbReference type="EMBL" id="KAA0916771.1"/>
    </source>
</evidence>
<dbReference type="RefSeq" id="WP_111365482.1">
    <property type="nucleotide sequence ID" value="NZ_JASHJG010000094.1"/>
</dbReference>
<dbReference type="PANTHER" id="PTHR31793">
    <property type="entry name" value="4-HYDROXYBENZOYL-COA THIOESTERASE FAMILY MEMBER"/>
    <property type="match status" value="1"/>
</dbReference>
<reference evidence="1 2" key="1">
    <citation type="submission" date="2019-07" db="EMBL/GenBank/DDBJ databases">
        <title>Aquicoccus porphyridii gen. nov., sp. nov., isolated from a small marine red alga, Porphyridium marinum.</title>
        <authorList>
            <person name="Liu L."/>
        </authorList>
    </citation>
    <scope>NUCLEOTIDE SEQUENCE [LARGE SCALE GENOMIC DNA]</scope>
    <source>
        <strain evidence="1 2">L1 8-17</strain>
    </source>
</reference>
<dbReference type="GO" id="GO:0047617">
    <property type="term" value="F:fatty acyl-CoA hydrolase activity"/>
    <property type="evidence" value="ECO:0007669"/>
    <property type="project" value="TreeGrafter"/>
</dbReference>
<dbReference type="EMBL" id="VINQ01000004">
    <property type="protein sequence ID" value="KAA0916771.1"/>
    <property type="molecule type" value="Genomic_DNA"/>
</dbReference>
<proteinExistence type="predicted"/>
<name>A0A5A9ZHY2_9RHOB</name>